<evidence type="ECO:0000313" key="2">
    <source>
        <dbReference type="EMBL" id="AIF74270.1"/>
    </source>
</evidence>
<dbReference type="Pfam" id="PF05752">
    <property type="entry name" value="Calici_MSP"/>
    <property type="match status" value="1"/>
</dbReference>
<feature type="compositionally biased region" description="Low complexity" evidence="1">
    <location>
        <begin position="200"/>
        <end position="220"/>
    </location>
</feature>
<feature type="region of interest" description="Disordered" evidence="1">
    <location>
        <begin position="152"/>
        <end position="254"/>
    </location>
</feature>
<organism evidence="2">
    <name type="scientific">Bat calicivirus</name>
    <dbReference type="NCBI Taxonomy" id="1514705"/>
    <lineage>
        <taxon>Viruses</taxon>
        <taxon>Riboviria</taxon>
        <taxon>Orthornavirae</taxon>
        <taxon>Pisuviricota</taxon>
        <taxon>Pisoniviricetes</taxon>
        <taxon>Picornavirales</taxon>
        <taxon>Caliciviridae</taxon>
    </lineage>
</organism>
<dbReference type="EMBL" id="KJ641703">
    <property type="protein sequence ID" value="AIF74270.1"/>
    <property type="molecule type" value="Genomic_RNA"/>
</dbReference>
<accession>A0A0D3MCS2</accession>
<protein>
    <submittedName>
        <fullName evidence="2">VP2</fullName>
    </submittedName>
</protein>
<evidence type="ECO:0000256" key="1">
    <source>
        <dbReference type="SAM" id="MobiDB-lite"/>
    </source>
</evidence>
<name>A0A0D3MCS2_9CALI</name>
<sequence length="254" mass="26471">MGSWTTGVLGTVGLMGDLALGAGSLALGAENNKVNQDLAKLQLQALQMNLQLQKESLQLSRDWNNPAARVKAAMDAGFDPVSARQVAGAGFVHFQGGVSMQPIKSHDAINLRSSQLASQGLEAGRAFTHGVGRATRPTDFYNAAFMHQGGQDAFQGGDWRPPSSSWRGSQAGSVSTSSTSLGSWSSASTQLVKPARNWGSTSTPSTSPSLPSWATLSTPPNSIRVVPGTAAPRRPPLPKTWAQVAGGSLSSFKA</sequence>
<feature type="compositionally biased region" description="Low complexity" evidence="1">
    <location>
        <begin position="168"/>
        <end position="191"/>
    </location>
</feature>
<proteinExistence type="predicted"/>
<dbReference type="InterPro" id="IPR008437">
    <property type="entry name" value="Minor_structural_calicivir"/>
</dbReference>
<reference evidence="2" key="1">
    <citation type="journal article" date="2016" name="ISME J.">
        <title>Deciphering the bat virome catalog to better understand the ecological diversity of bat viruses and the bat origin of emerging infectious diseases.</title>
        <authorList>
            <person name="Wu Z."/>
            <person name="Yang L."/>
            <person name="Ren X."/>
            <person name="He G."/>
            <person name="Zhang J."/>
            <person name="Yang J."/>
            <person name="Qian Z."/>
            <person name="Dong J."/>
            <person name="Sun L."/>
            <person name="Zhu Y."/>
            <person name="Du J."/>
            <person name="Yang F."/>
            <person name="Zhang S."/>
            <person name="Jin Q."/>
        </authorList>
    </citation>
    <scope>NUCLEOTIDE SEQUENCE</scope>
    <source>
        <strain evidence="2">BtMm-CalV/JX2010</strain>
    </source>
</reference>